<dbReference type="Proteomes" id="UP000008909">
    <property type="component" value="Unassembled WGS sequence"/>
</dbReference>
<protein>
    <submittedName>
        <fullName evidence="2">Uncharacterized protein</fullName>
    </submittedName>
</protein>
<dbReference type="EMBL" id="DF142926">
    <property type="protein sequence ID" value="GAA49043.1"/>
    <property type="molecule type" value="Genomic_DNA"/>
</dbReference>
<proteinExistence type="predicted"/>
<gene>
    <name evidence="2" type="ORF">CLF_102412</name>
</gene>
<feature type="compositionally biased region" description="Basic and acidic residues" evidence="1">
    <location>
        <begin position="36"/>
        <end position="46"/>
    </location>
</feature>
<evidence type="ECO:0000313" key="3">
    <source>
        <dbReference type="Proteomes" id="UP000008909"/>
    </source>
</evidence>
<evidence type="ECO:0000256" key="1">
    <source>
        <dbReference type="SAM" id="MobiDB-lite"/>
    </source>
</evidence>
<reference key="2">
    <citation type="submission" date="2011-10" db="EMBL/GenBank/DDBJ databases">
        <title>The genome and transcriptome sequence of Clonorchis sinensis provide insights into the carcinogenic liver fluke.</title>
        <authorList>
            <person name="Wang X."/>
            <person name="Huang Y."/>
            <person name="Chen W."/>
            <person name="Liu H."/>
            <person name="Guo L."/>
            <person name="Chen Y."/>
            <person name="Luo F."/>
            <person name="Zhou W."/>
            <person name="Sun J."/>
            <person name="Mao Q."/>
            <person name="Liang P."/>
            <person name="Zhou C."/>
            <person name="Tian Y."/>
            <person name="Men J."/>
            <person name="Lv X."/>
            <person name="Huang L."/>
            <person name="Zhou J."/>
            <person name="Hu Y."/>
            <person name="Li R."/>
            <person name="Zhang F."/>
            <person name="Lei H."/>
            <person name="Li X."/>
            <person name="Hu X."/>
            <person name="Liang C."/>
            <person name="Xu J."/>
            <person name="Wu Z."/>
            <person name="Yu X."/>
        </authorList>
    </citation>
    <scope>NUCLEOTIDE SEQUENCE</scope>
    <source>
        <strain>Henan</strain>
    </source>
</reference>
<reference evidence="2" key="1">
    <citation type="journal article" date="2011" name="Genome Biol.">
        <title>The draft genome of the carcinogenic human liver fluke Clonorchis sinensis.</title>
        <authorList>
            <person name="Wang X."/>
            <person name="Chen W."/>
            <person name="Huang Y."/>
            <person name="Sun J."/>
            <person name="Men J."/>
            <person name="Liu H."/>
            <person name="Luo F."/>
            <person name="Guo L."/>
            <person name="Lv X."/>
            <person name="Deng C."/>
            <person name="Zhou C."/>
            <person name="Fan Y."/>
            <person name="Li X."/>
            <person name="Huang L."/>
            <person name="Hu Y."/>
            <person name="Liang C."/>
            <person name="Hu X."/>
            <person name="Xu J."/>
            <person name="Yu X."/>
        </authorList>
    </citation>
    <scope>NUCLEOTIDE SEQUENCE [LARGE SCALE GENOMIC DNA]</scope>
    <source>
        <strain evidence="2">Henan</strain>
    </source>
</reference>
<evidence type="ECO:0000313" key="2">
    <source>
        <dbReference type="EMBL" id="GAA49043.1"/>
    </source>
</evidence>
<keyword evidence="3" id="KW-1185">Reference proteome</keyword>
<name>G7Y7V8_CLOSI</name>
<feature type="region of interest" description="Disordered" evidence="1">
    <location>
        <begin position="18"/>
        <end position="62"/>
    </location>
</feature>
<feature type="compositionally biased region" description="Polar residues" evidence="1">
    <location>
        <begin position="18"/>
        <end position="27"/>
    </location>
</feature>
<sequence>MVVGLFAELGSLIANVSQTKKQGTAGSRINKGHKPERREVNDRGHPNIDQNTRARKARPTTHVVIDQSGHGITEQPMKLTDRTTNRDRRSTPANNMHINTHATLLNAHSRGAKYRIHKPRSKELLGVGSTKLTSRNPERQGNCEQVPSTFHHQMSCIQFLAQFCWTFFKTVPVERIKDAEKAARFLVCALRRIKLPSLSHINYKPFVKISVGHPDSSKIPRMNHYVDKMDPSKHSKSMGTQKLIIRSKAQLTQENPSVVTDNGTSNETTRRAVKCHTLYGPHTISYRRQFTRCYVHKFRIVAVIRNRTSVGDLAVEKFYYGECTQQKDLGFFGISEPVLSLGSIHETTSSPHNDVRIPVYKWSFNCSLVDDIVKRTKIRIHVFVNRLRTLVRVGWCRISRIKAIRKSSMAGNVGSSRHPGIDPVKIRLENETLEKEITIELGELEIGKRRLVSLEKIPFDCEPYADERMSKNRLQKSTGKKRNAHDHLQFCVDNVSRGQVLNRGPHVDHYATELDTYSPK</sequence>
<accession>G7Y7V8</accession>
<dbReference type="AlphaFoldDB" id="G7Y7V8"/>
<organism evidence="2 3">
    <name type="scientific">Clonorchis sinensis</name>
    <name type="common">Chinese liver fluke</name>
    <dbReference type="NCBI Taxonomy" id="79923"/>
    <lineage>
        <taxon>Eukaryota</taxon>
        <taxon>Metazoa</taxon>
        <taxon>Spiralia</taxon>
        <taxon>Lophotrochozoa</taxon>
        <taxon>Platyhelminthes</taxon>
        <taxon>Trematoda</taxon>
        <taxon>Digenea</taxon>
        <taxon>Opisthorchiida</taxon>
        <taxon>Opisthorchiata</taxon>
        <taxon>Opisthorchiidae</taxon>
        <taxon>Clonorchis</taxon>
    </lineage>
</organism>